<feature type="compositionally biased region" description="Basic and acidic residues" evidence="1">
    <location>
        <begin position="14"/>
        <end position="24"/>
    </location>
</feature>
<accession>A0A6S5RJR5</accession>
<feature type="compositionally biased region" description="Polar residues" evidence="1">
    <location>
        <begin position="1"/>
        <end position="10"/>
    </location>
</feature>
<evidence type="ECO:0000313" key="2">
    <source>
        <dbReference type="EMBL" id="BBT15132.1"/>
    </source>
</evidence>
<dbReference type="RefSeq" id="WP_182851902.1">
    <property type="nucleotide sequence ID" value="NZ_AP022213.1"/>
</dbReference>
<gene>
    <name evidence="2" type="ORF">WP8S17C03_11810</name>
</gene>
<sequence>MQITIDTPYTTVRELSRRSGQSERTIRNEIEKGRILIREKTEGSKEAVLVNMIHLAMEAAEQAERVRGQQHATTATQG</sequence>
<dbReference type="AlphaFoldDB" id="A0A6S5RJR5"/>
<evidence type="ECO:0000256" key="1">
    <source>
        <dbReference type="SAM" id="MobiDB-lite"/>
    </source>
</evidence>
<protein>
    <recommendedName>
        <fullName evidence="4">Helix-turn-helix domain-containing protein</fullName>
    </recommendedName>
</protein>
<dbReference type="Proteomes" id="UP000515591">
    <property type="component" value="Chromosome"/>
</dbReference>
<reference evidence="2 3" key="1">
    <citation type="submission" date="2019-12" db="EMBL/GenBank/DDBJ databases">
        <title>complete genome sequences of Pseudomonas otitidis str. WP8-S17-CRE-03 isolated from wastewater treatment plant effluent.</title>
        <authorList>
            <person name="Sekizuka T."/>
            <person name="Itokawa K."/>
            <person name="Yatsu K."/>
            <person name="Inamine Y."/>
            <person name="Kuroda M."/>
        </authorList>
    </citation>
    <scope>NUCLEOTIDE SEQUENCE [LARGE SCALE GENOMIC DNA]</scope>
    <source>
        <strain evidence="2 3">WP8-S17-CRE-03</strain>
    </source>
</reference>
<feature type="region of interest" description="Disordered" evidence="1">
    <location>
        <begin position="1"/>
        <end position="24"/>
    </location>
</feature>
<evidence type="ECO:0008006" key="4">
    <source>
        <dbReference type="Google" id="ProtNLM"/>
    </source>
</evidence>
<dbReference type="EMBL" id="AP022213">
    <property type="protein sequence ID" value="BBT15132.1"/>
    <property type="molecule type" value="Genomic_DNA"/>
</dbReference>
<organism evidence="2 3">
    <name type="scientific">Metapseudomonas otitidis</name>
    <dbReference type="NCBI Taxonomy" id="319939"/>
    <lineage>
        <taxon>Bacteria</taxon>
        <taxon>Pseudomonadati</taxon>
        <taxon>Pseudomonadota</taxon>
        <taxon>Gammaproteobacteria</taxon>
        <taxon>Pseudomonadales</taxon>
        <taxon>Pseudomonadaceae</taxon>
        <taxon>Metapseudomonas</taxon>
    </lineage>
</organism>
<proteinExistence type="predicted"/>
<name>A0A6S5RJR5_9GAMM</name>
<evidence type="ECO:0000313" key="3">
    <source>
        <dbReference type="Proteomes" id="UP000515591"/>
    </source>
</evidence>